<dbReference type="AlphaFoldDB" id="A0A085MBV6"/>
<name>A0A085MBV6_9BILA</name>
<sequence length="60" mass="6490">MKALARASCAGQAWTIRSKISSKTATEGYPLPMATSREMLVTSPRRLCRTSGRSLLSDTS</sequence>
<accession>A0A085MBV6</accession>
<reference evidence="1 2" key="1">
    <citation type="journal article" date="2014" name="Nat. Genet.">
        <title>Genome and transcriptome of the porcine whipworm Trichuris suis.</title>
        <authorList>
            <person name="Jex A.R."/>
            <person name="Nejsum P."/>
            <person name="Schwarz E.M."/>
            <person name="Hu L."/>
            <person name="Young N.D."/>
            <person name="Hall R.S."/>
            <person name="Korhonen P.K."/>
            <person name="Liao S."/>
            <person name="Thamsborg S."/>
            <person name="Xia J."/>
            <person name="Xu P."/>
            <person name="Wang S."/>
            <person name="Scheerlinck J.P."/>
            <person name="Hofmann A."/>
            <person name="Sternberg P.W."/>
            <person name="Wang J."/>
            <person name="Gasser R.B."/>
        </authorList>
    </citation>
    <scope>NUCLEOTIDE SEQUENCE [LARGE SCALE GENOMIC DNA]</scope>
    <source>
        <strain evidence="1">DCEP-RM93M</strain>
    </source>
</reference>
<protein>
    <submittedName>
        <fullName evidence="1">Uncharacterized protein</fullName>
    </submittedName>
</protein>
<dbReference type="EMBL" id="KL363205">
    <property type="protein sequence ID" value="KFD54702.1"/>
    <property type="molecule type" value="Genomic_DNA"/>
</dbReference>
<gene>
    <name evidence="1" type="ORF">M513_04402</name>
</gene>
<organism evidence="1 2">
    <name type="scientific">Trichuris suis</name>
    <name type="common">pig whipworm</name>
    <dbReference type="NCBI Taxonomy" id="68888"/>
    <lineage>
        <taxon>Eukaryota</taxon>
        <taxon>Metazoa</taxon>
        <taxon>Ecdysozoa</taxon>
        <taxon>Nematoda</taxon>
        <taxon>Enoplea</taxon>
        <taxon>Dorylaimia</taxon>
        <taxon>Trichinellida</taxon>
        <taxon>Trichuridae</taxon>
        <taxon>Trichuris</taxon>
    </lineage>
</organism>
<dbReference type="Proteomes" id="UP000030764">
    <property type="component" value="Unassembled WGS sequence"/>
</dbReference>
<evidence type="ECO:0000313" key="1">
    <source>
        <dbReference type="EMBL" id="KFD54702.1"/>
    </source>
</evidence>
<evidence type="ECO:0000313" key="2">
    <source>
        <dbReference type="Proteomes" id="UP000030764"/>
    </source>
</evidence>
<proteinExistence type="predicted"/>
<keyword evidence="2" id="KW-1185">Reference proteome</keyword>